<gene>
    <name evidence="2" type="ORF">AVDCRST_MAG05-2276</name>
</gene>
<name>A0A6J4SFN1_9ACTN</name>
<evidence type="ECO:0000313" key="2">
    <source>
        <dbReference type="EMBL" id="CAA9498305.1"/>
    </source>
</evidence>
<accession>A0A6J4SFN1</accession>
<proteinExistence type="predicted"/>
<feature type="region of interest" description="Disordered" evidence="1">
    <location>
        <begin position="34"/>
        <end position="58"/>
    </location>
</feature>
<reference evidence="2" key="1">
    <citation type="submission" date="2020-02" db="EMBL/GenBank/DDBJ databases">
        <authorList>
            <person name="Meier V. D."/>
        </authorList>
    </citation>
    <scope>NUCLEOTIDE SEQUENCE</scope>
    <source>
        <strain evidence="2">AVDCRST_MAG05</strain>
    </source>
</reference>
<dbReference type="EMBL" id="CADCVM010000241">
    <property type="protein sequence ID" value="CAA9498305.1"/>
    <property type="molecule type" value="Genomic_DNA"/>
</dbReference>
<protein>
    <submittedName>
        <fullName evidence="2">Uncharacterized protein</fullName>
    </submittedName>
</protein>
<dbReference type="AlphaFoldDB" id="A0A6J4SFN1"/>
<evidence type="ECO:0000256" key="1">
    <source>
        <dbReference type="SAM" id="MobiDB-lite"/>
    </source>
</evidence>
<organism evidence="2">
    <name type="scientific">uncultured Rubrobacteraceae bacterium</name>
    <dbReference type="NCBI Taxonomy" id="349277"/>
    <lineage>
        <taxon>Bacteria</taxon>
        <taxon>Bacillati</taxon>
        <taxon>Actinomycetota</taxon>
        <taxon>Rubrobacteria</taxon>
        <taxon>Rubrobacterales</taxon>
        <taxon>Rubrobacteraceae</taxon>
        <taxon>environmental samples</taxon>
    </lineage>
</organism>
<sequence length="58" mass="6329">MTDEEIDRFALVLTECERIRAMMVRDEAALSTGEHDGIPVASAPPEQQLPAFKKATAA</sequence>